<sequence length="88" mass="9647">MGNRWCHNTQIERLTPAKALCSRSTFLKKSVLTPQNNPSGISLLNPISMFAVSSLSSSLSLFGRGVCSRSMLSKAKFLLFMEGLLILL</sequence>
<name>A0AAI9WH44_9BACE</name>
<dbReference type="Proteomes" id="UP000327007">
    <property type="component" value="Unassembled WGS sequence"/>
</dbReference>
<proteinExistence type="predicted"/>
<evidence type="ECO:0000313" key="1">
    <source>
        <dbReference type="EMBL" id="KAA9044507.1"/>
    </source>
</evidence>
<accession>A0AAI9WH44</accession>
<dbReference type="EMBL" id="VYQC01000010">
    <property type="protein sequence ID" value="KAA9044507.1"/>
    <property type="molecule type" value="Genomic_DNA"/>
</dbReference>
<evidence type="ECO:0000313" key="2">
    <source>
        <dbReference type="Proteomes" id="UP000327007"/>
    </source>
</evidence>
<gene>
    <name evidence="1" type="ORF">F6S82_16295</name>
</gene>
<dbReference type="AlphaFoldDB" id="A0AAI9WH44"/>
<protein>
    <submittedName>
        <fullName evidence="1">Uncharacterized protein</fullName>
    </submittedName>
</protein>
<organism evidence="1 2">
    <name type="scientific">Bacteroides xylanisolvens</name>
    <dbReference type="NCBI Taxonomy" id="371601"/>
    <lineage>
        <taxon>Bacteria</taxon>
        <taxon>Pseudomonadati</taxon>
        <taxon>Bacteroidota</taxon>
        <taxon>Bacteroidia</taxon>
        <taxon>Bacteroidales</taxon>
        <taxon>Bacteroidaceae</taxon>
        <taxon>Bacteroides</taxon>
    </lineage>
</organism>
<comment type="caution">
    <text evidence="1">The sequence shown here is derived from an EMBL/GenBank/DDBJ whole genome shotgun (WGS) entry which is preliminary data.</text>
</comment>
<reference evidence="2" key="1">
    <citation type="journal article" date="2018" name="J. Anim. Genet.">
        <title>Acquired interbacterial defense systems protect against interspecies antagonism in the human gut microbiome.</title>
        <authorList>
            <person name="Ross B.D."/>
            <person name="Verster A.J."/>
            <person name="Radey M.C."/>
            <person name="Schmidtke D.T."/>
            <person name="Pope C.E."/>
            <person name="Hoffman L.R."/>
            <person name="Hajjar A."/>
            <person name="Peterson S.B."/>
            <person name="Borenstein E."/>
            <person name="Mougous J."/>
        </authorList>
    </citation>
    <scope>NUCLEOTIDE SEQUENCE [LARGE SCALE GENOMIC DNA]</scope>
    <source>
        <strain evidence="2">H204</strain>
    </source>
</reference>